<feature type="transmembrane region" description="Helical" evidence="1">
    <location>
        <begin position="9"/>
        <end position="28"/>
    </location>
</feature>
<name>A0A6N7V4A7_9FIRM</name>
<sequence length="214" mass="24631">MKRKSRNNTWLFTICISLIAVVFGFVSFIPVNIEFIKPFIVYFDPTKLLSNLPLWIFTNCIIALCSHSEKTSMLNTTLFNIVCFVSYSLFSTILAHTMPKDMFLTWILFTLIWTIFSYLVWSANQQNTKGWILSTILLAILFSTCFTYTDNTISSMTILNFLLYVFLVVVLYKGTKETLIIVILSIILALILSKIKIQIIFTKSACIYFNSVIL</sequence>
<keyword evidence="1" id="KW-0812">Transmembrane</keyword>
<feature type="transmembrane region" description="Helical" evidence="1">
    <location>
        <begin position="155"/>
        <end position="172"/>
    </location>
</feature>
<organism evidence="2 3">
    <name type="scientific">Holdemanella porci</name>
    <dbReference type="NCBI Taxonomy" id="2652276"/>
    <lineage>
        <taxon>Bacteria</taxon>
        <taxon>Bacillati</taxon>
        <taxon>Bacillota</taxon>
        <taxon>Erysipelotrichia</taxon>
        <taxon>Erysipelotrichales</taxon>
        <taxon>Erysipelotrichaceae</taxon>
        <taxon>Holdemanella</taxon>
    </lineage>
</organism>
<dbReference type="EMBL" id="VUMR01000059">
    <property type="protein sequence ID" value="MSS57000.1"/>
    <property type="molecule type" value="Genomic_DNA"/>
</dbReference>
<evidence type="ECO:0000313" key="3">
    <source>
        <dbReference type="Proteomes" id="UP000434241"/>
    </source>
</evidence>
<comment type="caution">
    <text evidence="2">The sequence shown here is derived from an EMBL/GenBank/DDBJ whole genome shotgun (WGS) entry which is preliminary data.</text>
</comment>
<dbReference type="RefSeq" id="WP_154556551.1">
    <property type="nucleotide sequence ID" value="NZ_VUMR01000059.1"/>
</dbReference>
<evidence type="ECO:0000256" key="1">
    <source>
        <dbReference type="SAM" id="Phobius"/>
    </source>
</evidence>
<accession>A0A6N7V4A7</accession>
<keyword evidence="1" id="KW-1133">Transmembrane helix</keyword>
<feature type="transmembrane region" description="Helical" evidence="1">
    <location>
        <begin position="48"/>
        <end position="66"/>
    </location>
</feature>
<keyword evidence="3" id="KW-1185">Reference proteome</keyword>
<evidence type="ECO:0000313" key="2">
    <source>
        <dbReference type="EMBL" id="MSS57000.1"/>
    </source>
</evidence>
<reference evidence="2 3" key="1">
    <citation type="submission" date="2019-08" db="EMBL/GenBank/DDBJ databases">
        <title>In-depth cultivation of the pig gut microbiome towards novel bacterial diversity and tailored functional studies.</title>
        <authorList>
            <person name="Wylensek D."/>
            <person name="Hitch T.C.A."/>
            <person name="Clavel T."/>
        </authorList>
    </citation>
    <scope>NUCLEOTIDE SEQUENCE [LARGE SCALE GENOMIC DNA]</scope>
    <source>
        <strain evidence="2 3">LKV-472-APC-3</strain>
    </source>
</reference>
<keyword evidence="1" id="KW-0472">Membrane</keyword>
<feature type="transmembrane region" description="Helical" evidence="1">
    <location>
        <begin position="78"/>
        <end position="97"/>
    </location>
</feature>
<gene>
    <name evidence="2" type="ORF">FYJ55_09000</name>
</gene>
<feature type="transmembrane region" description="Helical" evidence="1">
    <location>
        <begin position="179"/>
        <end position="201"/>
    </location>
</feature>
<dbReference type="GeneID" id="93159419"/>
<feature type="transmembrane region" description="Helical" evidence="1">
    <location>
        <begin position="130"/>
        <end position="149"/>
    </location>
</feature>
<dbReference type="Proteomes" id="UP000434241">
    <property type="component" value="Unassembled WGS sequence"/>
</dbReference>
<dbReference type="AlphaFoldDB" id="A0A6N7V4A7"/>
<feature type="transmembrane region" description="Helical" evidence="1">
    <location>
        <begin position="103"/>
        <end position="121"/>
    </location>
</feature>
<proteinExistence type="predicted"/>
<protein>
    <submittedName>
        <fullName evidence="2">Uncharacterized protein</fullName>
    </submittedName>
</protein>